<reference evidence="2" key="1">
    <citation type="journal article" date="2019" name="Sci. Rep.">
        <title>Draft genome of Tanacetum cinerariifolium, the natural source of mosquito coil.</title>
        <authorList>
            <person name="Yamashiro T."/>
            <person name="Shiraishi A."/>
            <person name="Satake H."/>
            <person name="Nakayama K."/>
        </authorList>
    </citation>
    <scope>NUCLEOTIDE SEQUENCE</scope>
</reference>
<proteinExistence type="predicted"/>
<feature type="region of interest" description="Disordered" evidence="1">
    <location>
        <begin position="106"/>
        <end position="142"/>
    </location>
</feature>
<accession>A0A699S9H3</accession>
<feature type="non-terminal residue" evidence="2">
    <location>
        <position position="142"/>
    </location>
</feature>
<evidence type="ECO:0000256" key="1">
    <source>
        <dbReference type="SAM" id="MobiDB-lite"/>
    </source>
</evidence>
<gene>
    <name evidence="2" type="ORF">Tci_865758</name>
</gene>
<organism evidence="2">
    <name type="scientific">Tanacetum cinerariifolium</name>
    <name type="common">Dalmatian daisy</name>
    <name type="synonym">Chrysanthemum cinerariifolium</name>
    <dbReference type="NCBI Taxonomy" id="118510"/>
    <lineage>
        <taxon>Eukaryota</taxon>
        <taxon>Viridiplantae</taxon>
        <taxon>Streptophyta</taxon>
        <taxon>Embryophyta</taxon>
        <taxon>Tracheophyta</taxon>
        <taxon>Spermatophyta</taxon>
        <taxon>Magnoliopsida</taxon>
        <taxon>eudicotyledons</taxon>
        <taxon>Gunneridae</taxon>
        <taxon>Pentapetalae</taxon>
        <taxon>asterids</taxon>
        <taxon>campanulids</taxon>
        <taxon>Asterales</taxon>
        <taxon>Asteraceae</taxon>
        <taxon>Asteroideae</taxon>
        <taxon>Anthemideae</taxon>
        <taxon>Anthemidinae</taxon>
        <taxon>Tanacetum</taxon>
    </lineage>
</organism>
<comment type="caution">
    <text evidence="2">The sequence shown here is derived from an EMBL/GenBank/DDBJ whole genome shotgun (WGS) entry which is preliminary data.</text>
</comment>
<name>A0A699S9H3_TANCI</name>
<dbReference type="EMBL" id="BKCJ011145372">
    <property type="protein sequence ID" value="GFC93788.1"/>
    <property type="molecule type" value="Genomic_DNA"/>
</dbReference>
<protein>
    <submittedName>
        <fullName evidence="2">Uncharacterized protein</fullName>
    </submittedName>
</protein>
<sequence length="142" mass="16301">MQKIINDQVKEQVKVQVSKILPKIEQTMNEQLEAEVLTQSSNSSKKSYAVATYLSEMELKKVLIEKIEGNKSIHQSNEQRNLYKAFVKAYEFDKIILDTYGDTVTLKRRRDDDADKDEEPFAGSDRGSKRRREGKEPESASA</sequence>
<feature type="compositionally biased region" description="Basic and acidic residues" evidence="1">
    <location>
        <begin position="133"/>
        <end position="142"/>
    </location>
</feature>
<evidence type="ECO:0000313" key="2">
    <source>
        <dbReference type="EMBL" id="GFC93788.1"/>
    </source>
</evidence>
<dbReference type="AlphaFoldDB" id="A0A699S9H3"/>